<dbReference type="PANTHER" id="PTHR10978:SF5">
    <property type="entry name" value="SUCCINATE DEHYDROGENASE CYTOCHROME B560 SUBUNIT, MITOCHONDRIAL"/>
    <property type="match status" value="1"/>
</dbReference>
<feature type="transmembrane region" description="Helical" evidence="8">
    <location>
        <begin position="165"/>
        <end position="187"/>
    </location>
</feature>
<dbReference type="GO" id="GO:0016020">
    <property type="term" value="C:membrane"/>
    <property type="evidence" value="ECO:0007669"/>
    <property type="project" value="UniProtKB-SubCell"/>
</dbReference>
<dbReference type="Gene3D" id="1.20.1300.10">
    <property type="entry name" value="Fumarate reductase/succinate dehydrogenase, transmembrane subunit"/>
    <property type="match status" value="1"/>
</dbReference>
<dbReference type="GO" id="GO:0006121">
    <property type="term" value="P:mitochondrial electron transport, succinate to ubiquinone"/>
    <property type="evidence" value="ECO:0007669"/>
    <property type="project" value="TreeGrafter"/>
</dbReference>
<keyword evidence="7 8" id="KW-0472">Membrane</keyword>
<keyword evidence="5 8" id="KW-1133">Transmembrane helix</keyword>
<dbReference type="GO" id="GO:0046872">
    <property type="term" value="F:metal ion binding"/>
    <property type="evidence" value="ECO:0007669"/>
    <property type="project" value="UniProtKB-KW"/>
</dbReference>
<dbReference type="GO" id="GO:0006099">
    <property type="term" value="P:tricarboxylic acid cycle"/>
    <property type="evidence" value="ECO:0007669"/>
    <property type="project" value="InterPro"/>
</dbReference>
<keyword evidence="2" id="KW-0349">Heme</keyword>
<dbReference type="EMBL" id="VNKQ01000015">
    <property type="protein sequence ID" value="KAG0646532.1"/>
    <property type="molecule type" value="Genomic_DNA"/>
</dbReference>
<dbReference type="PROSITE" id="PS01001">
    <property type="entry name" value="SDH_CYT_2"/>
    <property type="match status" value="1"/>
</dbReference>
<dbReference type="OrthoDB" id="588261at2759"/>
<evidence type="ECO:0000256" key="6">
    <source>
        <dbReference type="ARBA" id="ARBA00023004"/>
    </source>
</evidence>
<dbReference type="InterPro" id="IPR034804">
    <property type="entry name" value="SQR/QFR_C/D"/>
</dbReference>
<gene>
    <name evidence="9" type="ORF">D0Z07_7592</name>
</gene>
<keyword evidence="4" id="KW-0479">Metal-binding</keyword>
<dbReference type="InterPro" id="IPR000701">
    <property type="entry name" value="SuccDH_FuR_B_TM-su"/>
</dbReference>
<protein>
    <submittedName>
        <fullName evidence="9">Succinate dehydrogenase cytochrome B</fullName>
    </submittedName>
</protein>
<dbReference type="CDD" id="cd03499">
    <property type="entry name" value="SQR_TypeC_SdhC"/>
    <property type="match status" value="1"/>
</dbReference>
<evidence type="ECO:0000256" key="8">
    <source>
        <dbReference type="SAM" id="Phobius"/>
    </source>
</evidence>
<feature type="transmembrane region" description="Helical" evidence="8">
    <location>
        <begin position="119"/>
        <end position="144"/>
    </location>
</feature>
<organism evidence="9 10">
    <name type="scientific">Hyphodiscus hymeniophilus</name>
    <dbReference type="NCBI Taxonomy" id="353542"/>
    <lineage>
        <taxon>Eukaryota</taxon>
        <taxon>Fungi</taxon>
        <taxon>Dikarya</taxon>
        <taxon>Ascomycota</taxon>
        <taxon>Pezizomycotina</taxon>
        <taxon>Leotiomycetes</taxon>
        <taxon>Helotiales</taxon>
        <taxon>Hyphodiscaceae</taxon>
        <taxon>Hyphodiscus</taxon>
    </lineage>
</organism>
<name>A0A9P6VER9_9HELO</name>
<evidence type="ECO:0000256" key="5">
    <source>
        <dbReference type="ARBA" id="ARBA00022989"/>
    </source>
</evidence>
<evidence type="ECO:0000256" key="7">
    <source>
        <dbReference type="ARBA" id="ARBA00023136"/>
    </source>
</evidence>
<dbReference type="Pfam" id="PF01127">
    <property type="entry name" value="Sdh_cyt"/>
    <property type="match status" value="1"/>
</dbReference>
<accession>A0A9P6VER9</accession>
<dbReference type="InterPro" id="IPR018495">
    <property type="entry name" value="Succ_DH_cyt_bsu_CS"/>
</dbReference>
<dbReference type="Proteomes" id="UP000785200">
    <property type="component" value="Unassembled WGS sequence"/>
</dbReference>
<evidence type="ECO:0000256" key="3">
    <source>
        <dbReference type="ARBA" id="ARBA00022692"/>
    </source>
</evidence>
<sequence length="188" mass="20186">MLAQRATQQSLRRLAASKPSMISQMTMNKFAAPAVGSAMQIRPAGTAKITPADSYEILVAQRKLRPVAPHLTIYEPQIPWIMSGLNRVTGVTLSGGMYIFGAAYLVSPLFGWHMDSATMAAAFGSLPALVKGGLKFVVAMPFTYHSFNGLRHLAWDFAIGFKNINVVKTGWTVVGVSIASALGLAIFV</sequence>
<keyword evidence="3 8" id="KW-0812">Transmembrane</keyword>
<dbReference type="GO" id="GO:0005739">
    <property type="term" value="C:mitochondrion"/>
    <property type="evidence" value="ECO:0007669"/>
    <property type="project" value="GOC"/>
</dbReference>
<reference evidence="9" key="1">
    <citation type="submission" date="2019-07" db="EMBL/GenBank/DDBJ databases">
        <title>Hyphodiscus hymeniophilus genome sequencing and assembly.</title>
        <authorList>
            <person name="Kramer G."/>
            <person name="Nodwell J."/>
        </authorList>
    </citation>
    <scope>NUCLEOTIDE SEQUENCE</scope>
    <source>
        <strain evidence="9">ATCC 34498</strain>
    </source>
</reference>
<dbReference type="AlphaFoldDB" id="A0A9P6VER9"/>
<feature type="transmembrane region" description="Helical" evidence="8">
    <location>
        <begin position="88"/>
        <end position="107"/>
    </location>
</feature>
<keyword evidence="10" id="KW-1185">Reference proteome</keyword>
<comment type="caution">
    <text evidence="9">The sequence shown here is derived from an EMBL/GenBank/DDBJ whole genome shotgun (WGS) entry which is preliminary data.</text>
</comment>
<dbReference type="PANTHER" id="PTHR10978">
    <property type="entry name" value="SUCCINATE DEHYDROGENASE CYTOCHROME B560 SUBUNIT"/>
    <property type="match status" value="1"/>
</dbReference>
<dbReference type="GO" id="GO:0009055">
    <property type="term" value="F:electron transfer activity"/>
    <property type="evidence" value="ECO:0007669"/>
    <property type="project" value="InterPro"/>
</dbReference>
<dbReference type="InterPro" id="IPR014314">
    <property type="entry name" value="Succ_DH_cytb556"/>
</dbReference>
<evidence type="ECO:0000256" key="2">
    <source>
        <dbReference type="ARBA" id="ARBA00022617"/>
    </source>
</evidence>
<dbReference type="NCBIfam" id="TIGR02970">
    <property type="entry name" value="succ_dehyd_cytB"/>
    <property type="match status" value="1"/>
</dbReference>
<dbReference type="SUPFAM" id="SSF81343">
    <property type="entry name" value="Fumarate reductase respiratory complex transmembrane subunits"/>
    <property type="match status" value="1"/>
</dbReference>
<evidence type="ECO:0000256" key="4">
    <source>
        <dbReference type="ARBA" id="ARBA00022723"/>
    </source>
</evidence>
<comment type="subcellular location">
    <subcellularLocation>
        <location evidence="1">Membrane</location>
        <topology evidence="1">Multi-pass membrane protein</topology>
    </subcellularLocation>
</comment>
<evidence type="ECO:0000256" key="1">
    <source>
        <dbReference type="ARBA" id="ARBA00004141"/>
    </source>
</evidence>
<evidence type="ECO:0000313" key="10">
    <source>
        <dbReference type="Proteomes" id="UP000785200"/>
    </source>
</evidence>
<keyword evidence="6" id="KW-0408">Iron</keyword>
<evidence type="ECO:0000313" key="9">
    <source>
        <dbReference type="EMBL" id="KAG0646532.1"/>
    </source>
</evidence>
<proteinExistence type="predicted"/>